<sequence length="187" mass="22308">MDITCDLPIVQRCLIMDSVSYQLKALINKIGLLESYYMFGEDHPTISQQTLENDLINVMSTFIDKKTLPRITAEAEHQLAEWYRAKFDYNKCTLMYFKCLLLDLTDQKYSLLRDLRKYLKNPQKKSMVEAFEKFATKHYEKINVDVIDKRDFNIFCLLNEVYVRIEKLSELRKENSGMFRLNDVFRK</sequence>
<reference evidence="1 2" key="1">
    <citation type="submission" date="2016-02" db="EMBL/GenBank/DDBJ databases">
        <title>Genome sequence of a new Betabaculovirus TnGV isolated from the cabagge looper Trichoplusia ni (Lepidoptera: Noctuidae).</title>
        <authorList>
            <person name="Del Rincon-Castro M.C."/>
            <person name="Bivian-Hernandez Mdl.A."/>
            <person name="Lopez-Tlacomulco J.J."/>
            <person name="Ibarra J.E."/>
        </authorList>
    </citation>
    <scope>NUCLEOTIDE SEQUENCE [LARGE SCALE GENOMIC DNA]</scope>
    <source>
        <strain evidence="1">LBIV-12</strain>
    </source>
</reference>
<accession>A0A1D8QLD9</accession>
<proteinExistence type="predicted"/>
<dbReference type="KEGG" id="vg:37617029"/>
<evidence type="ECO:0000313" key="2">
    <source>
        <dbReference type="Proteomes" id="UP000232707"/>
    </source>
</evidence>
<protein>
    <submittedName>
        <fullName evidence="1">Uncharacterized protein</fullName>
    </submittedName>
</protein>
<dbReference type="RefSeq" id="YP_009506224.1">
    <property type="nucleotide sequence ID" value="NC_038375.1"/>
</dbReference>
<dbReference type="Proteomes" id="UP000232707">
    <property type="component" value="Segment"/>
</dbReference>
<name>A0A1D8QLD9_GVTN</name>
<evidence type="ECO:0000313" key="1">
    <source>
        <dbReference type="EMBL" id="AOW41492.1"/>
    </source>
</evidence>
<organism evidence="1 2">
    <name type="scientific">Trichoplusia ni granulovirus LBIV-12</name>
    <dbReference type="NCBI Taxonomy" id="1916701"/>
    <lineage>
        <taxon>Viruses</taxon>
        <taxon>Viruses incertae sedis</taxon>
        <taxon>Naldaviricetes</taxon>
        <taxon>Lefavirales</taxon>
        <taxon>Baculoviridae</taxon>
        <taxon>Betabaculovirus</taxon>
        <taxon>Betabaculovirus trini</taxon>
    </lineage>
</organism>
<dbReference type="EMBL" id="KU752557">
    <property type="protein sequence ID" value="AOW41492.1"/>
    <property type="molecule type" value="Genomic_DNA"/>
</dbReference>
<keyword evidence="2" id="KW-1185">Reference proteome</keyword>
<dbReference type="GeneID" id="37617029"/>